<protein>
    <submittedName>
        <fullName evidence="1">13277_t:CDS:1</fullName>
    </submittedName>
</protein>
<feature type="non-terminal residue" evidence="1">
    <location>
        <position position="50"/>
    </location>
</feature>
<evidence type="ECO:0000313" key="1">
    <source>
        <dbReference type="EMBL" id="CAG8627517.1"/>
    </source>
</evidence>
<gene>
    <name evidence="1" type="ORF">ALEPTO_LOCUS9223</name>
</gene>
<reference evidence="1" key="1">
    <citation type="submission" date="2021-06" db="EMBL/GenBank/DDBJ databases">
        <authorList>
            <person name="Kallberg Y."/>
            <person name="Tangrot J."/>
            <person name="Rosling A."/>
        </authorList>
    </citation>
    <scope>NUCLEOTIDE SEQUENCE</scope>
    <source>
        <strain evidence="1">FL130A</strain>
    </source>
</reference>
<evidence type="ECO:0000313" key="2">
    <source>
        <dbReference type="Proteomes" id="UP000789508"/>
    </source>
</evidence>
<comment type="caution">
    <text evidence="1">The sequence shown here is derived from an EMBL/GenBank/DDBJ whole genome shotgun (WGS) entry which is preliminary data.</text>
</comment>
<keyword evidence="2" id="KW-1185">Reference proteome</keyword>
<dbReference type="EMBL" id="CAJVPS010006647">
    <property type="protein sequence ID" value="CAG8627517.1"/>
    <property type="molecule type" value="Genomic_DNA"/>
</dbReference>
<name>A0A9N9D706_9GLOM</name>
<dbReference type="Proteomes" id="UP000789508">
    <property type="component" value="Unassembled WGS sequence"/>
</dbReference>
<dbReference type="AlphaFoldDB" id="A0A9N9D706"/>
<organism evidence="1 2">
    <name type="scientific">Ambispora leptoticha</name>
    <dbReference type="NCBI Taxonomy" id="144679"/>
    <lineage>
        <taxon>Eukaryota</taxon>
        <taxon>Fungi</taxon>
        <taxon>Fungi incertae sedis</taxon>
        <taxon>Mucoromycota</taxon>
        <taxon>Glomeromycotina</taxon>
        <taxon>Glomeromycetes</taxon>
        <taxon>Archaeosporales</taxon>
        <taxon>Ambisporaceae</taxon>
        <taxon>Ambispora</taxon>
    </lineage>
</organism>
<accession>A0A9N9D706</accession>
<proteinExistence type="predicted"/>
<sequence>MKFLIRSAGGAILDFKMNLKKVWKIEKGGLKFTKARYTKVDRSQKLLKKW</sequence>